<evidence type="ECO:0000313" key="1">
    <source>
        <dbReference type="EMBL" id="RNA13588.1"/>
    </source>
</evidence>
<proteinExistence type="predicted"/>
<comment type="caution">
    <text evidence="1">The sequence shown here is derived from an EMBL/GenBank/DDBJ whole genome shotgun (WGS) entry which is preliminary data.</text>
</comment>
<accession>A0A3M7QRK0</accession>
<keyword evidence="2" id="KW-1185">Reference proteome</keyword>
<reference evidence="1 2" key="1">
    <citation type="journal article" date="2018" name="Sci. Rep.">
        <title>Genomic signatures of local adaptation to the degree of environmental predictability in rotifers.</title>
        <authorList>
            <person name="Franch-Gras L."/>
            <person name="Hahn C."/>
            <person name="Garcia-Roger E.M."/>
            <person name="Carmona M.J."/>
            <person name="Serra M."/>
            <person name="Gomez A."/>
        </authorList>
    </citation>
    <scope>NUCLEOTIDE SEQUENCE [LARGE SCALE GENOMIC DNA]</scope>
    <source>
        <strain evidence="1">HYR1</strain>
    </source>
</reference>
<name>A0A3M7QRK0_BRAPC</name>
<dbReference type="Proteomes" id="UP000276133">
    <property type="component" value="Unassembled WGS sequence"/>
</dbReference>
<dbReference type="AlphaFoldDB" id="A0A3M7QRK0"/>
<evidence type="ECO:0000313" key="2">
    <source>
        <dbReference type="Proteomes" id="UP000276133"/>
    </source>
</evidence>
<dbReference type="EMBL" id="REGN01005372">
    <property type="protein sequence ID" value="RNA13588.1"/>
    <property type="molecule type" value="Genomic_DNA"/>
</dbReference>
<protein>
    <submittedName>
        <fullName evidence="1">Uncharacterized protein</fullName>
    </submittedName>
</protein>
<organism evidence="1 2">
    <name type="scientific">Brachionus plicatilis</name>
    <name type="common">Marine rotifer</name>
    <name type="synonym">Brachionus muelleri</name>
    <dbReference type="NCBI Taxonomy" id="10195"/>
    <lineage>
        <taxon>Eukaryota</taxon>
        <taxon>Metazoa</taxon>
        <taxon>Spiralia</taxon>
        <taxon>Gnathifera</taxon>
        <taxon>Rotifera</taxon>
        <taxon>Eurotatoria</taxon>
        <taxon>Monogononta</taxon>
        <taxon>Pseudotrocha</taxon>
        <taxon>Ploima</taxon>
        <taxon>Brachionidae</taxon>
        <taxon>Brachionus</taxon>
    </lineage>
</organism>
<sequence>MFNGNLKNLFKKVKFNLRFGLVEKKFTKNFNSNERSIHGFCFRIKYRKIIHKIYQVNITL</sequence>
<gene>
    <name evidence="1" type="ORF">BpHYR1_015429</name>
</gene>